<sequence length="216" mass="24131">MVQRRAPRRSPTLLRRSGEDPYPGRRRQVPAQAASPAGPSGVVPEPGSPHDRDREFPRPRNLQRLIIGGAAAAPEIGRGEEREDGLYLRDLEGWLRRLGLLLRMSRSRGQMRKGGYRRASSTSASTNRAASSGRRPPGCWWRSAWRPSALGPCFRFLSCFDGRCFLRRLVEVAAHRVWNRDHPVFAPAKSLFLLLHHQIMGFAQLVIGGAPRAAAK</sequence>
<dbReference type="AlphaFoldDB" id="A0A843UMB1"/>
<evidence type="ECO:0000313" key="2">
    <source>
        <dbReference type="EMBL" id="MQL83366.1"/>
    </source>
</evidence>
<dbReference type="EMBL" id="NMUH01000690">
    <property type="protein sequence ID" value="MQL83366.1"/>
    <property type="molecule type" value="Genomic_DNA"/>
</dbReference>
<comment type="caution">
    <text evidence="2">The sequence shown here is derived from an EMBL/GenBank/DDBJ whole genome shotgun (WGS) entry which is preliminary data.</text>
</comment>
<feature type="region of interest" description="Disordered" evidence="1">
    <location>
        <begin position="111"/>
        <end position="135"/>
    </location>
</feature>
<protein>
    <submittedName>
        <fullName evidence="2">Uncharacterized protein</fullName>
    </submittedName>
</protein>
<name>A0A843UMB1_COLES</name>
<feature type="region of interest" description="Disordered" evidence="1">
    <location>
        <begin position="1"/>
        <end position="63"/>
    </location>
</feature>
<feature type="compositionally biased region" description="Basic and acidic residues" evidence="1">
    <location>
        <begin position="48"/>
        <end position="58"/>
    </location>
</feature>
<feature type="compositionally biased region" description="Low complexity" evidence="1">
    <location>
        <begin position="29"/>
        <end position="45"/>
    </location>
</feature>
<dbReference type="Proteomes" id="UP000652761">
    <property type="component" value="Unassembled WGS sequence"/>
</dbReference>
<proteinExistence type="predicted"/>
<evidence type="ECO:0000256" key="1">
    <source>
        <dbReference type="SAM" id="MobiDB-lite"/>
    </source>
</evidence>
<reference evidence="2" key="1">
    <citation type="submission" date="2017-07" db="EMBL/GenBank/DDBJ databases">
        <title>Taro Niue Genome Assembly and Annotation.</title>
        <authorList>
            <person name="Atibalentja N."/>
            <person name="Keating K."/>
            <person name="Fields C.J."/>
        </authorList>
    </citation>
    <scope>NUCLEOTIDE SEQUENCE</scope>
    <source>
        <strain evidence="2">Niue_2</strain>
        <tissue evidence="2">Leaf</tissue>
    </source>
</reference>
<evidence type="ECO:0000313" key="3">
    <source>
        <dbReference type="Proteomes" id="UP000652761"/>
    </source>
</evidence>
<gene>
    <name evidence="2" type="ORF">Taro_015852</name>
</gene>
<organism evidence="2 3">
    <name type="scientific">Colocasia esculenta</name>
    <name type="common">Wild taro</name>
    <name type="synonym">Arum esculentum</name>
    <dbReference type="NCBI Taxonomy" id="4460"/>
    <lineage>
        <taxon>Eukaryota</taxon>
        <taxon>Viridiplantae</taxon>
        <taxon>Streptophyta</taxon>
        <taxon>Embryophyta</taxon>
        <taxon>Tracheophyta</taxon>
        <taxon>Spermatophyta</taxon>
        <taxon>Magnoliopsida</taxon>
        <taxon>Liliopsida</taxon>
        <taxon>Araceae</taxon>
        <taxon>Aroideae</taxon>
        <taxon>Colocasieae</taxon>
        <taxon>Colocasia</taxon>
    </lineage>
</organism>
<feature type="compositionally biased region" description="Low complexity" evidence="1">
    <location>
        <begin position="117"/>
        <end position="135"/>
    </location>
</feature>
<accession>A0A843UMB1</accession>
<keyword evidence="3" id="KW-1185">Reference proteome</keyword>